<dbReference type="GO" id="GO:0003677">
    <property type="term" value="F:DNA binding"/>
    <property type="evidence" value="ECO:0007669"/>
    <property type="project" value="UniProtKB-KW"/>
</dbReference>
<evidence type="ECO:0000256" key="3">
    <source>
        <dbReference type="ARBA" id="ARBA00023163"/>
    </source>
</evidence>
<dbReference type="OrthoDB" id="4485201at2"/>
<dbReference type="AlphaFoldDB" id="A0A1Q9LG02"/>
<dbReference type="GO" id="GO:0006950">
    <property type="term" value="P:response to stress"/>
    <property type="evidence" value="ECO:0007669"/>
    <property type="project" value="TreeGrafter"/>
</dbReference>
<keyword evidence="7" id="KW-1185">Reference proteome</keyword>
<name>A0A1Q9LG02_9PSEU</name>
<gene>
    <name evidence="6" type="ORF">BJP25_30805</name>
</gene>
<feature type="compositionally biased region" description="Basic and acidic residues" evidence="4">
    <location>
        <begin position="12"/>
        <end position="22"/>
    </location>
</feature>
<evidence type="ECO:0000313" key="6">
    <source>
        <dbReference type="EMBL" id="OLR90944.1"/>
    </source>
</evidence>
<dbReference type="InterPro" id="IPR036388">
    <property type="entry name" value="WH-like_DNA-bd_sf"/>
</dbReference>
<protein>
    <submittedName>
        <fullName evidence="6">MarR family transcriptional regulator</fullName>
    </submittedName>
</protein>
<dbReference type="PRINTS" id="PR00598">
    <property type="entry name" value="HTHMARR"/>
</dbReference>
<dbReference type="InterPro" id="IPR036390">
    <property type="entry name" value="WH_DNA-bd_sf"/>
</dbReference>
<evidence type="ECO:0000259" key="5">
    <source>
        <dbReference type="PROSITE" id="PS50995"/>
    </source>
</evidence>
<dbReference type="Pfam" id="PF12802">
    <property type="entry name" value="MarR_2"/>
    <property type="match status" value="1"/>
</dbReference>
<organism evidence="6 7">
    <name type="scientific">Actinokineospora bangkokensis</name>
    <dbReference type="NCBI Taxonomy" id="1193682"/>
    <lineage>
        <taxon>Bacteria</taxon>
        <taxon>Bacillati</taxon>
        <taxon>Actinomycetota</taxon>
        <taxon>Actinomycetes</taxon>
        <taxon>Pseudonocardiales</taxon>
        <taxon>Pseudonocardiaceae</taxon>
        <taxon>Actinokineospora</taxon>
    </lineage>
</organism>
<sequence>MPGTGRGGTEVAEARPGGREDAAQDLERELSKLFGRARSLSLTLAARVHPGLDGASYALLLHLSDISPVRAAEVVERTGLDKSTVSRQIARLEELELIERVPDPSDGRARLVQLTAVGAQRLAEVRSDRRARLRAQLGEWSTDDIREFSRLLGKLNADL</sequence>
<evidence type="ECO:0000256" key="4">
    <source>
        <dbReference type="SAM" id="MobiDB-lite"/>
    </source>
</evidence>
<evidence type="ECO:0000256" key="1">
    <source>
        <dbReference type="ARBA" id="ARBA00023015"/>
    </source>
</evidence>
<dbReference type="PROSITE" id="PS50995">
    <property type="entry name" value="HTH_MARR_2"/>
    <property type="match status" value="1"/>
</dbReference>
<evidence type="ECO:0000313" key="7">
    <source>
        <dbReference type="Proteomes" id="UP000186040"/>
    </source>
</evidence>
<comment type="caution">
    <text evidence="6">The sequence shown here is derived from an EMBL/GenBank/DDBJ whole genome shotgun (WGS) entry which is preliminary data.</text>
</comment>
<dbReference type="SUPFAM" id="SSF46785">
    <property type="entry name" value="Winged helix' DNA-binding domain"/>
    <property type="match status" value="1"/>
</dbReference>
<proteinExistence type="predicted"/>
<dbReference type="InterPro" id="IPR023187">
    <property type="entry name" value="Tscrpt_reg_MarR-type_CS"/>
</dbReference>
<keyword evidence="2" id="KW-0238">DNA-binding</keyword>
<dbReference type="Gene3D" id="1.10.10.10">
    <property type="entry name" value="Winged helix-like DNA-binding domain superfamily/Winged helix DNA-binding domain"/>
    <property type="match status" value="1"/>
</dbReference>
<dbReference type="PANTHER" id="PTHR33164">
    <property type="entry name" value="TRANSCRIPTIONAL REGULATOR, MARR FAMILY"/>
    <property type="match status" value="1"/>
</dbReference>
<dbReference type="STRING" id="1193682.BJP25_30805"/>
<dbReference type="PANTHER" id="PTHR33164:SF57">
    <property type="entry name" value="MARR-FAMILY TRANSCRIPTIONAL REGULATOR"/>
    <property type="match status" value="1"/>
</dbReference>
<dbReference type="PROSITE" id="PS01117">
    <property type="entry name" value="HTH_MARR_1"/>
    <property type="match status" value="1"/>
</dbReference>
<evidence type="ECO:0000256" key="2">
    <source>
        <dbReference type="ARBA" id="ARBA00023125"/>
    </source>
</evidence>
<dbReference type="Proteomes" id="UP000186040">
    <property type="component" value="Unassembled WGS sequence"/>
</dbReference>
<dbReference type="InterPro" id="IPR039422">
    <property type="entry name" value="MarR/SlyA-like"/>
</dbReference>
<dbReference type="EMBL" id="MKQR01000026">
    <property type="protein sequence ID" value="OLR90944.1"/>
    <property type="molecule type" value="Genomic_DNA"/>
</dbReference>
<keyword evidence="3" id="KW-0804">Transcription</keyword>
<dbReference type="GO" id="GO:0003700">
    <property type="term" value="F:DNA-binding transcription factor activity"/>
    <property type="evidence" value="ECO:0007669"/>
    <property type="project" value="InterPro"/>
</dbReference>
<dbReference type="InterPro" id="IPR000835">
    <property type="entry name" value="HTH_MarR-typ"/>
</dbReference>
<dbReference type="SMART" id="SM00347">
    <property type="entry name" value="HTH_MARR"/>
    <property type="match status" value="1"/>
</dbReference>
<feature type="region of interest" description="Disordered" evidence="4">
    <location>
        <begin position="1"/>
        <end position="22"/>
    </location>
</feature>
<dbReference type="CDD" id="cd00090">
    <property type="entry name" value="HTH_ARSR"/>
    <property type="match status" value="1"/>
</dbReference>
<keyword evidence="1" id="KW-0805">Transcription regulation</keyword>
<feature type="domain" description="HTH marR-type" evidence="5">
    <location>
        <begin position="23"/>
        <end position="157"/>
    </location>
</feature>
<dbReference type="InterPro" id="IPR011991">
    <property type="entry name" value="ArsR-like_HTH"/>
</dbReference>
<reference evidence="6 7" key="1">
    <citation type="submission" date="2016-10" db="EMBL/GenBank/DDBJ databases">
        <title>The Draft Genome Sequence of Actinokineospora bangkokensis 44EHWT reveals the biosynthetic pathway of antifungal compounds Thailandins with unusual extender unit butylmalonyl-CoA.</title>
        <authorList>
            <person name="Greule A."/>
            <person name="Intra B."/>
            <person name="Flemming S."/>
            <person name="Rommel M.G."/>
            <person name="Panbangred W."/>
            <person name="Bechthold A."/>
        </authorList>
    </citation>
    <scope>NUCLEOTIDE SEQUENCE [LARGE SCALE GENOMIC DNA]</scope>
    <source>
        <strain evidence="6 7">44EHW</strain>
    </source>
</reference>
<accession>A0A1Q9LG02</accession>